<evidence type="ECO:0000313" key="3">
    <source>
        <dbReference type="EMBL" id="KAF8397942.1"/>
    </source>
</evidence>
<dbReference type="PANTHER" id="PTHR14009">
    <property type="entry name" value="LEUCINE ZIPPER-EF-HAND CONTAINING TRANSMEMBRANE PROTEIN"/>
    <property type="match status" value="1"/>
</dbReference>
<evidence type="ECO:0008006" key="5">
    <source>
        <dbReference type="Google" id="ProtNLM"/>
    </source>
</evidence>
<proteinExistence type="predicted"/>
<evidence type="ECO:0000256" key="1">
    <source>
        <dbReference type="SAM" id="Coils"/>
    </source>
</evidence>
<keyword evidence="4" id="KW-1185">Reference proteome</keyword>
<feature type="coiled-coil region" evidence="1">
    <location>
        <begin position="620"/>
        <end position="650"/>
    </location>
</feature>
<dbReference type="PANTHER" id="PTHR14009:SF9">
    <property type="entry name" value="LETM1-LIKE PROTEIN"/>
    <property type="match status" value="1"/>
</dbReference>
<keyword evidence="1" id="KW-0175">Coiled coil</keyword>
<dbReference type="OrthoDB" id="275278at2759"/>
<dbReference type="OMA" id="KSKWEGP"/>
<organism evidence="3 4">
    <name type="scientific">Tetracentron sinense</name>
    <name type="common">Spur-leaf</name>
    <dbReference type="NCBI Taxonomy" id="13715"/>
    <lineage>
        <taxon>Eukaryota</taxon>
        <taxon>Viridiplantae</taxon>
        <taxon>Streptophyta</taxon>
        <taxon>Embryophyta</taxon>
        <taxon>Tracheophyta</taxon>
        <taxon>Spermatophyta</taxon>
        <taxon>Magnoliopsida</taxon>
        <taxon>Trochodendrales</taxon>
        <taxon>Trochodendraceae</taxon>
        <taxon>Tetracentron</taxon>
    </lineage>
</organism>
<dbReference type="GO" id="GO:0005743">
    <property type="term" value="C:mitochondrial inner membrane"/>
    <property type="evidence" value="ECO:0007669"/>
    <property type="project" value="InterPro"/>
</dbReference>
<feature type="region of interest" description="Disordered" evidence="2">
    <location>
        <begin position="802"/>
        <end position="821"/>
    </location>
</feature>
<dbReference type="GO" id="GO:0030003">
    <property type="term" value="P:intracellular monoatomic cation homeostasis"/>
    <property type="evidence" value="ECO:0007669"/>
    <property type="project" value="TreeGrafter"/>
</dbReference>
<gene>
    <name evidence="3" type="ORF">HHK36_016868</name>
</gene>
<evidence type="ECO:0000313" key="4">
    <source>
        <dbReference type="Proteomes" id="UP000655225"/>
    </source>
</evidence>
<name>A0A834Z6L8_TETSI</name>
<dbReference type="InterPro" id="IPR044202">
    <property type="entry name" value="LETM1/MDM38-like"/>
</dbReference>
<accession>A0A834Z6L8</accession>
<evidence type="ECO:0000256" key="2">
    <source>
        <dbReference type="SAM" id="MobiDB-lite"/>
    </source>
</evidence>
<sequence length="1069" mass="120118">MAIKLQNQSFISSSSSNPYLSCKPIRTHFFRKEAADLNHLLCVSGNPSQNCRVRHALSGYNRYNRRLVELRKYCPTFCKARRMGHLFPLASADDGVTVNGTPQASTSCDVEEMRVKLNQSLQTEEYNNGLVQSLHDAARVFELAIKEQSAISKTSWFSTAWLGVDKNAWVKALSYQAAVYSLLQAASEIASRGDGRDRDINVFVQRSRLMSSFDSPVHVYCFGELCLLRQSASLESVMRDEMSAKQPEAYEWFWSEQLPIAVTTFVNYFERDPQFTAATTVCGKGVSLGSGRACDISLLLLALTCIAAIMKLGPAKVSCSQFFSVVADITGRLMDMLVDVVPIRQVYHSMKDIGLRREFLVHFGPRAAACRVKNDQGTEEVAFWVDLVQQQLQQAIDRERIWSRLTTCESIEVLEKDLAIFGFFIALGRSTQSFLCANGFGVIDDPIESFVRYLIGGSVLYYPQLSSISSYQLYVEVVCEELDWLPFYPANVGTMKHSHDHKSERGPPNSEAIPQVLDVCSYWMQSLIKYSKWLENPSNIKAARFLSRGHNKLRECMEELGVLKDEMKERNAHYFDETNGSGIYSPRGAELDSFDKPLSSATEESSGVWIYPHHLSSSHLLLLVQALDSVEEALKRLEELLQELHASSSNSGKEHLKAACSDLERIRKLKKEAEFLEASFRAKADSLQQGDDDGLSQSSISKQRLYSKIKYRKNSKVMLDRSNRDGIPADRVVSNSHGLWSFLVPHPSRKIDPGSSTLDQTENEPFEQATTANMSDTNSESDEILRFELLRHELIELEKRVQRSADQSDNEEDIKITDDSTRYSGRAGGGGLVDLPDKENFIGKSMDKLKEASTDVWQGTQLLAIDVAAAMDLLRRATIIGDELTEKEKKALRRTLTDLASVVPIGILMLLPVGFSDGSPVGFHQFFCLLSFRQFFCLRWASLMGICRSFVVEISDWEVELCENCRMWQESMEVRYCQSWIEVAGEPPGKVTAVGHAAMLAAIQRYVPALIPSTYGPERLDLLRQLEKVKEMETSEQMGIEMLVPFVWHSKEAPMAAVLREGTGVPGSR</sequence>
<protein>
    <recommendedName>
        <fullName evidence="5">LETM1-like protein</fullName>
    </recommendedName>
</protein>
<dbReference type="Proteomes" id="UP000655225">
    <property type="component" value="Unassembled WGS sequence"/>
</dbReference>
<dbReference type="EMBL" id="JABCRI010000011">
    <property type="protein sequence ID" value="KAF8397942.1"/>
    <property type="molecule type" value="Genomic_DNA"/>
</dbReference>
<comment type="caution">
    <text evidence="3">The sequence shown here is derived from an EMBL/GenBank/DDBJ whole genome shotgun (WGS) entry which is preliminary data.</text>
</comment>
<reference evidence="3 4" key="1">
    <citation type="submission" date="2020-04" db="EMBL/GenBank/DDBJ databases">
        <title>Plant Genome Project.</title>
        <authorList>
            <person name="Zhang R.-G."/>
        </authorList>
    </citation>
    <scope>NUCLEOTIDE SEQUENCE [LARGE SCALE GENOMIC DNA]</scope>
    <source>
        <strain evidence="3">YNK0</strain>
        <tissue evidence="3">Leaf</tissue>
    </source>
</reference>
<dbReference type="AlphaFoldDB" id="A0A834Z6L8"/>